<dbReference type="AlphaFoldDB" id="A0A0C2MQU4"/>
<dbReference type="Proteomes" id="UP000031668">
    <property type="component" value="Unassembled WGS sequence"/>
</dbReference>
<reference evidence="1 2" key="1">
    <citation type="journal article" date="2014" name="Genome Biol. Evol.">
        <title>The genome of the myxosporean Thelohanellus kitauei shows adaptations to nutrient acquisition within its fish host.</title>
        <authorList>
            <person name="Yang Y."/>
            <person name="Xiong J."/>
            <person name="Zhou Z."/>
            <person name="Huo F."/>
            <person name="Miao W."/>
            <person name="Ran C."/>
            <person name="Liu Y."/>
            <person name="Zhang J."/>
            <person name="Feng J."/>
            <person name="Wang M."/>
            <person name="Wang M."/>
            <person name="Wang L."/>
            <person name="Yao B."/>
        </authorList>
    </citation>
    <scope>NUCLEOTIDE SEQUENCE [LARGE SCALE GENOMIC DNA]</scope>
    <source>
        <strain evidence="1">Wuqing</strain>
    </source>
</reference>
<evidence type="ECO:0000313" key="2">
    <source>
        <dbReference type="Proteomes" id="UP000031668"/>
    </source>
</evidence>
<name>A0A0C2MQU4_THEKT</name>
<gene>
    <name evidence="1" type="ORF">RF11_15535</name>
</gene>
<keyword evidence="2" id="KW-1185">Reference proteome</keyword>
<proteinExistence type="predicted"/>
<dbReference type="EMBL" id="JWZT01002345">
    <property type="protein sequence ID" value="KII69596.1"/>
    <property type="molecule type" value="Genomic_DNA"/>
</dbReference>
<accession>A0A0C2MQU4</accession>
<organism evidence="1 2">
    <name type="scientific">Thelohanellus kitauei</name>
    <name type="common">Myxosporean</name>
    <dbReference type="NCBI Taxonomy" id="669202"/>
    <lineage>
        <taxon>Eukaryota</taxon>
        <taxon>Metazoa</taxon>
        <taxon>Cnidaria</taxon>
        <taxon>Myxozoa</taxon>
        <taxon>Myxosporea</taxon>
        <taxon>Bivalvulida</taxon>
        <taxon>Platysporina</taxon>
        <taxon>Myxobolidae</taxon>
        <taxon>Thelohanellus</taxon>
    </lineage>
</organism>
<comment type="caution">
    <text evidence="1">The sequence shown here is derived from an EMBL/GenBank/DDBJ whole genome shotgun (WGS) entry which is preliminary data.</text>
</comment>
<sequence>MYGENCDFQQLAALEDGMDSLRFGYCSGSKPMIYAYAGGNGSTSVLRVVTMQSDEEIQMSQEERHADPLSYICPQYDRHPERETSTCKLDYKGEYSEEKLILMLSRRSRQKTIL</sequence>
<protein>
    <submittedName>
        <fullName evidence="1">Uncharacterized protein</fullName>
    </submittedName>
</protein>
<evidence type="ECO:0000313" key="1">
    <source>
        <dbReference type="EMBL" id="KII69596.1"/>
    </source>
</evidence>